<dbReference type="EMBL" id="QJKJ01013178">
    <property type="protein sequence ID" value="RDX66969.1"/>
    <property type="molecule type" value="Genomic_DNA"/>
</dbReference>
<reference evidence="2" key="1">
    <citation type="submission" date="2018-05" db="EMBL/GenBank/DDBJ databases">
        <title>Draft genome of Mucuna pruriens seed.</title>
        <authorList>
            <person name="Nnadi N.E."/>
            <person name="Vos R."/>
            <person name="Hasami M.H."/>
            <person name="Devisetty U.K."/>
            <person name="Aguiy J.C."/>
        </authorList>
    </citation>
    <scope>NUCLEOTIDE SEQUENCE [LARGE SCALE GENOMIC DNA]</scope>
    <source>
        <strain evidence="2">JCA_2017</strain>
    </source>
</reference>
<organism evidence="2 3">
    <name type="scientific">Mucuna pruriens</name>
    <name type="common">Velvet bean</name>
    <name type="synonym">Dolichos pruriens</name>
    <dbReference type="NCBI Taxonomy" id="157652"/>
    <lineage>
        <taxon>Eukaryota</taxon>
        <taxon>Viridiplantae</taxon>
        <taxon>Streptophyta</taxon>
        <taxon>Embryophyta</taxon>
        <taxon>Tracheophyta</taxon>
        <taxon>Spermatophyta</taxon>
        <taxon>Magnoliopsida</taxon>
        <taxon>eudicotyledons</taxon>
        <taxon>Gunneridae</taxon>
        <taxon>Pentapetalae</taxon>
        <taxon>rosids</taxon>
        <taxon>fabids</taxon>
        <taxon>Fabales</taxon>
        <taxon>Fabaceae</taxon>
        <taxon>Papilionoideae</taxon>
        <taxon>50 kb inversion clade</taxon>
        <taxon>NPAAA clade</taxon>
        <taxon>indigoferoid/millettioid clade</taxon>
        <taxon>Phaseoleae</taxon>
        <taxon>Mucuna</taxon>
    </lineage>
</organism>
<name>A0A371EM36_MUCPR</name>
<feature type="non-terminal residue" evidence="2">
    <location>
        <position position="1"/>
    </location>
</feature>
<protein>
    <recommendedName>
        <fullName evidence="1">DUF4219 domain-containing protein</fullName>
    </recommendedName>
</protein>
<feature type="domain" description="DUF4219" evidence="1">
    <location>
        <begin position="15"/>
        <end position="41"/>
    </location>
</feature>
<evidence type="ECO:0000313" key="2">
    <source>
        <dbReference type="EMBL" id="RDX66969.1"/>
    </source>
</evidence>
<dbReference type="STRING" id="157652.A0A371EM36"/>
<dbReference type="AlphaFoldDB" id="A0A371EM36"/>
<dbReference type="PANTHER" id="PTHR35317">
    <property type="entry name" value="OS04G0629600 PROTEIN"/>
    <property type="match status" value="1"/>
</dbReference>
<keyword evidence="3" id="KW-1185">Reference proteome</keyword>
<gene>
    <name evidence="2" type="ORF">CR513_54209</name>
</gene>
<dbReference type="Pfam" id="PF14223">
    <property type="entry name" value="Retrotran_gag_2"/>
    <property type="match status" value="1"/>
</dbReference>
<evidence type="ECO:0000259" key="1">
    <source>
        <dbReference type="Pfam" id="PF13961"/>
    </source>
</evidence>
<dbReference type="OrthoDB" id="1931687at2759"/>
<evidence type="ECO:0000313" key="3">
    <source>
        <dbReference type="Proteomes" id="UP000257109"/>
    </source>
</evidence>
<sequence length="154" mass="17751">MDSEVSFSQTTLPIFNGENYDLWVVKMEAYLEALDLWEVVEEDYEVLLLPDNLTMAQIKNHKGKKKPEKQKKNHAFLLAMKESGTIKEYSNKLLSIANKIRLLDSDFVDSRIVENFLVMVPKRYEASITSLENSKDLSKITLAEVLHVLMAQEQ</sequence>
<dbReference type="Proteomes" id="UP000257109">
    <property type="component" value="Unassembled WGS sequence"/>
</dbReference>
<comment type="caution">
    <text evidence="2">The sequence shown here is derived from an EMBL/GenBank/DDBJ whole genome shotgun (WGS) entry which is preliminary data.</text>
</comment>
<dbReference type="Pfam" id="PF13961">
    <property type="entry name" value="DUF4219"/>
    <property type="match status" value="1"/>
</dbReference>
<dbReference type="PANTHER" id="PTHR35317:SF11">
    <property type="entry name" value="CCHC-TYPE DOMAIN-CONTAINING PROTEIN"/>
    <property type="match status" value="1"/>
</dbReference>
<dbReference type="InterPro" id="IPR025314">
    <property type="entry name" value="DUF4219"/>
</dbReference>
<accession>A0A371EM36</accession>
<proteinExistence type="predicted"/>